<dbReference type="Gene3D" id="3.30.750.24">
    <property type="entry name" value="STAS domain"/>
    <property type="match status" value="1"/>
</dbReference>
<dbReference type="Pfam" id="PF01740">
    <property type="entry name" value="STAS"/>
    <property type="match status" value="1"/>
</dbReference>
<comment type="caution">
    <text evidence="2">The sequence shown here is derived from an EMBL/GenBank/DDBJ whole genome shotgun (WGS) entry which is preliminary data.</text>
</comment>
<organism evidence="2 3">
    <name type="scientific">Actinoplanes couchii</name>
    <dbReference type="NCBI Taxonomy" id="403638"/>
    <lineage>
        <taxon>Bacteria</taxon>
        <taxon>Bacillati</taxon>
        <taxon>Actinomycetota</taxon>
        <taxon>Actinomycetes</taxon>
        <taxon>Micromonosporales</taxon>
        <taxon>Micromonosporaceae</taxon>
        <taxon>Actinoplanes</taxon>
    </lineage>
</organism>
<dbReference type="InterPro" id="IPR036890">
    <property type="entry name" value="HATPase_C_sf"/>
</dbReference>
<name>A0ABQ3XMS2_9ACTN</name>
<dbReference type="EMBL" id="BOMG01000102">
    <property type="protein sequence ID" value="GID59803.1"/>
    <property type="molecule type" value="Genomic_DNA"/>
</dbReference>
<gene>
    <name evidence="2" type="ORF">Aco03nite_082070</name>
</gene>
<dbReference type="Gene3D" id="3.30.565.10">
    <property type="entry name" value="Histidine kinase-like ATPase, C-terminal domain"/>
    <property type="match status" value="1"/>
</dbReference>
<dbReference type="InterPro" id="IPR050267">
    <property type="entry name" value="Anti-sigma-factor_SerPK"/>
</dbReference>
<dbReference type="CDD" id="cd16936">
    <property type="entry name" value="HATPase_RsbW-like"/>
    <property type="match status" value="1"/>
</dbReference>
<dbReference type="PANTHER" id="PTHR35526:SF3">
    <property type="entry name" value="ANTI-SIGMA-F FACTOR RSBW"/>
    <property type="match status" value="1"/>
</dbReference>
<evidence type="ECO:0000313" key="3">
    <source>
        <dbReference type="Proteomes" id="UP000612282"/>
    </source>
</evidence>
<dbReference type="InterPro" id="IPR002645">
    <property type="entry name" value="STAS_dom"/>
</dbReference>
<dbReference type="PANTHER" id="PTHR35526">
    <property type="entry name" value="ANTI-SIGMA-F FACTOR RSBW-RELATED"/>
    <property type="match status" value="1"/>
</dbReference>
<evidence type="ECO:0000259" key="1">
    <source>
        <dbReference type="PROSITE" id="PS50801"/>
    </source>
</evidence>
<keyword evidence="3" id="KW-1185">Reference proteome</keyword>
<dbReference type="PROSITE" id="PS50801">
    <property type="entry name" value="STAS"/>
    <property type="match status" value="1"/>
</dbReference>
<protein>
    <recommendedName>
        <fullName evidence="1">STAS domain-containing protein</fullName>
    </recommendedName>
</protein>
<evidence type="ECO:0000313" key="2">
    <source>
        <dbReference type="EMBL" id="GID59803.1"/>
    </source>
</evidence>
<dbReference type="InterPro" id="IPR036513">
    <property type="entry name" value="STAS_dom_sf"/>
</dbReference>
<feature type="domain" description="STAS" evidence="1">
    <location>
        <begin position="4"/>
        <end position="92"/>
    </location>
</feature>
<dbReference type="SUPFAM" id="SSF52091">
    <property type="entry name" value="SpoIIaa-like"/>
    <property type="match status" value="1"/>
</dbReference>
<proteinExistence type="predicted"/>
<dbReference type="CDD" id="cd07043">
    <property type="entry name" value="STAS_anti-anti-sigma_factors"/>
    <property type="match status" value="1"/>
</dbReference>
<dbReference type="Proteomes" id="UP000612282">
    <property type="component" value="Unassembled WGS sequence"/>
</dbReference>
<reference evidence="2 3" key="1">
    <citation type="submission" date="2021-01" db="EMBL/GenBank/DDBJ databases">
        <title>Whole genome shotgun sequence of Actinoplanes couchii NBRC 106145.</title>
        <authorList>
            <person name="Komaki H."/>
            <person name="Tamura T."/>
        </authorList>
    </citation>
    <scope>NUCLEOTIDE SEQUENCE [LARGE SCALE GENOMIC DNA]</scope>
    <source>
        <strain evidence="2 3">NBRC 106145</strain>
    </source>
</reference>
<sequence length="239" mass="25303">MSAMRCEIEPVGTRLIVRIRGELTLLSVPRVRAALLKCLADHPDAIVADLTGVTVIDPAAASVFPSVARQASLWPGVPVLVVAPDPEVARLISTGPGRYPVFPSVEAALTAEPRPRMPSIGETLLPVRGSAHRARELATEACVRWSAPTLIGPAGVVADELVTNAVVHANTMIDLRLTRGRRYLIIGVRDGSAAEPVLPEPSEDPDAPRGLLLVDAMAARWGVLPAPDGKVVWATLRGL</sequence>
<accession>A0ABQ3XMS2</accession>